<accession>A0ABQ6JLY8</accession>
<evidence type="ECO:0000313" key="2">
    <source>
        <dbReference type="EMBL" id="GMA89291.1"/>
    </source>
</evidence>
<evidence type="ECO:0000259" key="1">
    <source>
        <dbReference type="Pfam" id="PF21805"/>
    </source>
</evidence>
<evidence type="ECO:0000313" key="3">
    <source>
        <dbReference type="Proteomes" id="UP001157017"/>
    </source>
</evidence>
<name>A0ABQ6JLY8_9ACTN</name>
<protein>
    <recommendedName>
        <fullName evidence="1">Imm-5-like domain-containing protein</fullName>
    </recommendedName>
</protein>
<dbReference type="EMBL" id="BSUZ01000001">
    <property type="protein sequence ID" value="GMA89291.1"/>
    <property type="molecule type" value="Genomic_DNA"/>
</dbReference>
<dbReference type="Pfam" id="PF21805">
    <property type="entry name" value="Imm5_like"/>
    <property type="match status" value="1"/>
</dbReference>
<reference evidence="3" key="1">
    <citation type="journal article" date="2019" name="Int. J. Syst. Evol. Microbiol.">
        <title>The Global Catalogue of Microorganisms (GCM) 10K type strain sequencing project: providing services to taxonomists for standard genome sequencing and annotation.</title>
        <authorList>
            <consortium name="The Broad Institute Genomics Platform"/>
            <consortium name="The Broad Institute Genome Sequencing Center for Infectious Disease"/>
            <person name="Wu L."/>
            <person name="Ma J."/>
        </authorList>
    </citation>
    <scope>NUCLEOTIDE SEQUENCE [LARGE SCALE GENOMIC DNA]</scope>
    <source>
        <strain evidence="3">NBRC 108730</strain>
    </source>
</reference>
<proteinExistence type="predicted"/>
<comment type="caution">
    <text evidence="2">The sequence shown here is derived from an EMBL/GenBank/DDBJ whole genome shotgun (WGS) entry which is preliminary data.</text>
</comment>
<feature type="domain" description="Imm-5-like" evidence="1">
    <location>
        <begin position="1"/>
        <end position="108"/>
    </location>
</feature>
<keyword evidence="3" id="KW-1185">Reference proteome</keyword>
<sequence>MLHLFETDQPSDTRPRDAVEAARAWATGDLQMMRSRALGGHAMGAARLLRGAARFAAYAAGQAACVPHVAEHDLGAAAYAVKAARAACPSDPLAGRRERDRQRERLPEPVRALVLDDQARRSAICWSVFDD</sequence>
<dbReference type="Proteomes" id="UP001157017">
    <property type="component" value="Unassembled WGS sequence"/>
</dbReference>
<gene>
    <name evidence="2" type="ORF">GCM10025868_45410</name>
</gene>
<dbReference type="InterPro" id="IPR048667">
    <property type="entry name" value="Imm5-like"/>
</dbReference>
<organism evidence="2 3">
    <name type="scientific">Angustibacter aerolatus</name>
    <dbReference type="NCBI Taxonomy" id="1162965"/>
    <lineage>
        <taxon>Bacteria</taxon>
        <taxon>Bacillati</taxon>
        <taxon>Actinomycetota</taxon>
        <taxon>Actinomycetes</taxon>
        <taxon>Kineosporiales</taxon>
        <taxon>Kineosporiaceae</taxon>
    </lineage>
</organism>